<keyword evidence="2" id="KW-1185">Reference proteome</keyword>
<evidence type="ECO:0000313" key="1">
    <source>
        <dbReference type="EMBL" id="KAL1520888.1"/>
    </source>
</evidence>
<dbReference type="Gene3D" id="3.60.21.10">
    <property type="match status" value="1"/>
</dbReference>
<dbReference type="Proteomes" id="UP001515480">
    <property type="component" value="Unassembled WGS sequence"/>
</dbReference>
<dbReference type="AlphaFoldDB" id="A0AB34JIU1"/>
<evidence type="ECO:0008006" key="3">
    <source>
        <dbReference type="Google" id="ProtNLM"/>
    </source>
</evidence>
<accession>A0AB34JIU1</accession>
<comment type="caution">
    <text evidence="1">The sequence shown here is derived from an EMBL/GenBank/DDBJ whole genome shotgun (WGS) entry which is preliminary data.</text>
</comment>
<dbReference type="InterPro" id="IPR029052">
    <property type="entry name" value="Metallo-depent_PP-like"/>
</dbReference>
<proteinExistence type="predicted"/>
<protein>
    <recommendedName>
        <fullName evidence="3">Calcineurin-like phosphoesterase domain-containing protein</fullName>
    </recommendedName>
</protein>
<gene>
    <name evidence="1" type="ORF">AB1Y20_022449</name>
</gene>
<name>A0AB34JIU1_PRYPA</name>
<reference evidence="1 2" key="1">
    <citation type="journal article" date="2024" name="Science">
        <title>Giant polyketide synthase enzymes in the biosynthesis of giant marine polyether toxins.</title>
        <authorList>
            <person name="Fallon T.R."/>
            <person name="Shende V.V."/>
            <person name="Wierzbicki I.H."/>
            <person name="Pendleton A.L."/>
            <person name="Watervoot N.F."/>
            <person name="Auber R.P."/>
            <person name="Gonzalez D.J."/>
            <person name="Wisecaver J.H."/>
            <person name="Moore B.S."/>
        </authorList>
    </citation>
    <scope>NUCLEOTIDE SEQUENCE [LARGE SCALE GENOMIC DNA]</scope>
    <source>
        <strain evidence="1 2">12B1</strain>
    </source>
</reference>
<evidence type="ECO:0000313" key="2">
    <source>
        <dbReference type="Proteomes" id="UP001515480"/>
    </source>
</evidence>
<dbReference type="EMBL" id="JBGBPQ010000008">
    <property type="protein sequence ID" value="KAL1520888.1"/>
    <property type="molecule type" value="Genomic_DNA"/>
</dbReference>
<organism evidence="1 2">
    <name type="scientific">Prymnesium parvum</name>
    <name type="common">Toxic golden alga</name>
    <dbReference type="NCBI Taxonomy" id="97485"/>
    <lineage>
        <taxon>Eukaryota</taxon>
        <taxon>Haptista</taxon>
        <taxon>Haptophyta</taxon>
        <taxon>Prymnesiophyceae</taxon>
        <taxon>Prymnesiales</taxon>
        <taxon>Prymnesiaceae</taxon>
        <taxon>Prymnesium</taxon>
    </lineage>
</organism>
<sequence length="484" mass="52107">MFMFAASLAIHSPPPPLHERYTCAARASMAEVEGLDCTAISACHLLRSSQPSHCPGPDSLSSSSASPVQLRVAKGFGTKPYSTLRVSVVEDAGSPPLNSSQFDYSAMFRYKWRANRLHSSVVSVPPGEPSPITLAPGITAQLNLPAQGSGVAGVLLADPCVHGSAVTCLFERRYQTTSRTPALLNAFVARDTDYWGILGDNFYDQDGSVTKSFFSQLSLTTLSTIFVSVAGNHDYWVLGSPWLGTVADQYGNGHMQYYAQDTLAAKHLQPGSRTPPFNFSVDPKKGHSILGGNLPAISNSFFYHQIGNVGIIGFSGAYTLDELSPLMKEACAWLPTQPGLRLAVLVGHWDKPGAGATVDTAAPSMYEHVRSLPGCDAFDGDGMLKFVMGHTHCNIPHPHGNVNTGFMVAGFGMEGCGNYGVPILDTTNDRVTFFYFPIGDLTGTDNYAQTMDCVTKNGWRACTHLAEKWLDEPLAKRPAMDDVL</sequence>
<dbReference type="SUPFAM" id="SSF56300">
    <property type="entry name" value="Metallo-dependent phosphatases"/>
    <property type="match status" value="1"/>
</dbReference>